<dbReference type="InterPro" id="IPR036409">
    <property type="entry name" value="Aldolase_II/adducin_N_sf"/>
</dbReference>
<dbReference type="Pfam" id="PF00596">
    <property type="entry name" value="Aldolase_II"/>
    <property type="match status" value="1"/>
</dbReference>
<dbReference type="RefSeq" id="WP_189010572.1">
    <property type="nucleotide sequence ID" value="NZ_BMPP01000015.1"/>
</dbReference>
<dbReference type="SMART" id="SM01007">
    <property type="entry name" value="Aldolase_II"/>
    <property type="match status" value="1"/>
</dbReference>
<evidence type="ECO:0000313" key="5">
    <source>
        <dbReference type="Proteomes" id="UP000647587"/>
    </source>
</evidence>
<dbReference type="PANTHER" id="PTHR22789">
    <property type="entry name" value="FUCULOSE PHOSPHATE ALDOLASE"/>
    <property type="match status" value="1"/>
</dbReference>
<evidence type="ECO:0000256" key="1">
    <source>
        <dbReference type="ARBA" id="ARBA00022723"/>
    </source>
</evidence>
<keyword evidence="5" id="KW-1185">Reference proteome</keyword>
<gene>
    <name evidence="4" type="ORF">GCM10008955_32020</name>
</gene>
<reference evidence="5" key="1">
    <citation type="journal article" date="2019" name="Int. J. Syst. Evol. Microbiol.">
        <title>The Global Catalogue of Microorganisms (GCM) 10K type strain sequencing project: providing services to taxonomists for standard genome sequencing and annotation.</title>
        <authorList>
            <consortium name="The Broad Institute Genomics Platform"/>
            <consortium name="The Broad Institute Genome Sequencing Center for Infectious Disease"/>
            <person name="Wu L."/>
            <person name="Ma J."/>
        </authorList>
    </citation>
    <scope>NUCLEOTIDE SEQUENCE [LARGE SCALE GENOMIC DNA]</scope>
    <source>
        <strain evidence="5">JCM 30331</strain>
    </source>
</reference>
<name>A0ABQ2F0H4_9DEIO</name>
<dbReference type="SUPFAM" id="SSF53639">
    <property type="entry name" value="AraD/HMP-PK domain-like"/>
    <property type="match status" value="1"/>
</dbReference>
<evidence type="ECO:0000259" key="3">
    <source>
        <dbReference type="SMART" id="SM01007"/>
    </source>
</evidence>
<dbReference type="PANTHER" id="PTHR22789:SF0">
    <property type="entry name" value="3-OXO-TETRONATE 4-PHOSPHATE DECARBOXYLASE-RELATED"/>
    <property type="match status" value="1"/>
</dbReference>
<dbReference type="InterPro" id="IPR050197">
    <property type="entry name" value="Aldolase_class_II_sugar_metab"/>
</dbReference>
<dbReference type="EMBL" id="BMPP01000015">
    <property type="protein sequence ID" value="GGK35681.1"/>
    <property type="molecule type" value="Genomic_DNA"/>
</dbReference>
<organism evidence="4 5">
    <name type="scientific">Deinococcus malanensis</name>
    <dbReference type="NCBI Taxonomy" id="1706855"/>
    <lineage>
        <taxon>Bacteria</taxon>
        <taxon>Thermotogati</taxon>
        <taxon>Deinococcota</taxon>
        <taxon>Deinococci</taxon>
        <taxon>Deinococcales</taxon>
        <taxon>Deinococcaceae</taxon>
        <taxon>Deinococcus</taxon>
    </lineage>
</organism>
<keyword evidence="2" id="KW-0456">Lyase</keyword>
<dbReference type="Proteomes" id="UP000647587">
    <property type="component" value="Unassembled WGS sequence"/>
</dbReference>
<accession>A0ABQ2F0H4</accession>
<sequence>MNGELQAQLAAEARDLYTRGLTTSTGGNLSHRQGDGFLVSGTNTAFARQVPEDFSTCDLSGTGLLGPKPSKEAAFHAAVYRARPDVQVVLHLHASDSLALSCLAEPTEHGNVLPVHSSYAVTRVGRVPLLPYLAPGGAELAEGVGRVCSSVNALLLQNHGVITYGSSLAEARDILEELEQNARVWLASHGQARVLSDEELLDANDRSTHGARIAPGEQRPRLLSHVRGWSA</sequence>
<evidence type="ECO:0000313" key="4">
    <source>
        <dbReference type="EMBL" id="GGK35681.1"/>
    </source>
</evidence>
<dbReference type="Gene3D" id="3.40.225.10">
    <property type="entry name" value="Class II aldolase/adducin N-terminal domain"/>
    <property type="match status" value="1"/>
</dbReference>
<proteinExistence type="predicted"/>
<comment type="caution">
    <text evidence="4">The sequence shown here is derived from an EMBL/GenBank/DDBJ whole genome shotgun (WGS) entry which is preliminary data.</text>
</comment>
<evidence type="ECO:0000256" key="2">
    <source>
        <dbReference type="ARBA" id="ARBA00023239"/>
    </source>
</evidence>
<dbReference type="InterPro" id="IPR001303">
    <property type="entry name" value="Aldolase_II/adducin_N"/>
</dbReference>
<feature type="domain" description="Class II aldolase/adducin N-terminal" evidence="3">
    <location>
        <begin position="7"/>
        <end position="186"/>
    </location>
</feature>
<keyword evidence="1" id="KW-0479">Metal-binding</keyword>
<protein>
    <submittedName>
        <fullName evidence="4">Fuculose phosphate aldolase</fullName>
    </submittedName>
</protein>